<keyword evidence="3" id="KW-0472">Membrane</keyword>
<dbReference type="EMBL" id="DSOK01000089">
    <property type="protein sequence ID" value="HEN14385.1"/>
    <property type="molecule type" value="Genomic_DNA"/>
</dbReference>
<dbReference type="GO" id="GO:0042773">
    <property type="term" value="P:ATP synthesis coupled electron transport"/>
    <property type="evidence" value="ECO:0007669"/>
    <property type="project" value="InterPro"/>
</dbReference>
<gene>
    <name evidence="5" type="ORF">ENQ76_02810</name>
</gene>
<dbReference type="Pfam" id="PF00361">
    <property type="entry name" value="Proton_antipo_M"/>
    <property type="match status" value="1"/>
</dbReference>
<keyword evidence="2 3" id="KW-0812">Transmembrane</keyword>
<dbReference type="AlphaFoldDB" id="A0A7C2JXL6"/>
<evidence type="ECO:0000256" key="2">
    <source>
        <dbReference type="RuleBase" id="RU000320"/>
    </source>
</evidence>
<evidence type="ECO:0000256" key="3">
    <source>
        <dbReference type="SAM" id="Phobius"/>
    </source>
</evidence>
<organism evidence="5">
    <name type="scientific">Schlesneria paludicola</name>
    <dbReference type="NCBI Taxonomy" id="360056"/>
    <lineage>
        <taxon>Bacteria</taxon>
        <taxon>Pseudomonadati</taxon>
        <taxon>Planctomycetota</taxon>
        <taxon>Planctomycetia</taxon>
        <taxon>Planctomycetales</taxon>
        <taxon>Planctomycetaceae</taxon>
        <taxon>Schlesneria</taxon>
    </lineage>
</organism>
<protein>
    <submittedName>
        <fullName evidence="5">Oxidoreductase</fullName>
    </submittedName>
</protein>
<dbReference type="GO" id="GO:0016020">
    <property type="term" value="C:membrane"/>
    <property type="evidence" value="ECO:0007669"/>
    <property type="project" value="UniProtKB-SubCell"/>
</dbReference>
<feature type="transmembrane region" description="Helical" evidence="3">
    <location>
        <begin position="159"/>
        <end position="177"/>
    </location>
</feature>
<dbReference type="GO" id="GO:0012505">
    <property type="term" value="C:endomembrane system"/>
    <property type="evidence" value="ECO:0007669"/>
    <property type="project" value="UniProtKB-SubCell"/>
</dbReference>
<feature type="transmembrane region" description="Helical" evidence="3">
    <location>
        <begin position="83"/>
        <end position="103"/>
    </location>
</feature>
<comment type="caution">
    <text evidence="5">The sequence shown here is derived from an EMBL/GenBank/DDBJ whole genome shotgun (WGS) entry which is preliminary data.</text>
</comment>
<evidence type="ECO:0000313" key="5">
    <source>
        <dbReference type="EMBL" id="HEN14385.1"/>
    </source>
</evidence>
<evidence type="ECO:0000256" key="1">
    <source>
        <dbReference type="ARBA" id="ARBA00004127"/>
    </source>
</evidence>
<feature type="transmembrane region" description="Helical" evidence="3">
    <location>
        <begin position="306"/>
        <end position="324"/>
    </location>
</feature>
<feature type="transmembrane region" description="Helical" evidence="3">
    <location>
        <begin position="189"/>
        <end position="211"/>
    </location>
</feature>
<dbReference type="GO" id="GO:0003954">
    <property type="term" value="F:NADH dehydrogenase activity"/>
    <property type="evidence" value="ECO:0007669"/>
    <property type="project" value="TreeGrafter"/>
</dbReference>
<dbReference type="PANTHER" id="PTHR43507">
    <property type="entry name" value="NADH-UBIQUINONE OXIDOREDUCTASE CHAIN 4"/>
    <property type="match status" value="1"/>
</dbReference>
<dbReference type="GO" id="GO:0048039">
    <property type="term" value="F:ubiquinone binding"/>
    <property type="evidence" value="ECO:0007669"/>
    <property type="project" value="TreeGrafter"/>
</dbReference>
<dbReference type="GO" id="GO:0015990">
    <property type="term" value="P:electron transport coupled proton transport"/>
    <property type="evidence" value="ECO:0007669"/>
    <property type="project" value="TreeGrafter"/>
</dbReference>
<name>A0A7C2JXL6_9PLAN</name>
<feature type="transmembrane region" description="Helical" evidence="3">
    <location>
        <begin position="345"/>
        <end position="367"/>
    </location>
</feature>
<sequence>MSQLHFSWLELGILIPLAGWLVVGRLRDAVVARHWCLVFTGAALVCTFAEWQDFQTLKTFEAEDRWQPLAQLFGPDLFVVDELSAPLLPHVALLFFLTTLATLRTKIRRFSFSWTLLSEAILLATFSCKEPWLLIALLALGTLRPYWELRARGKPTRVYTLHMGLYVALLVFGQAFVSLEDDQRVHTLWAIVPLMAAVLVRSGIVPFHCWVTELFEHATFGTALLYVAPLTGAYAAMRLVLPIAPDWVLRGLGLISLVTAVYAAALTLIQTDARRFFALLFLSHSALVLVGLEIVTPIGLTGALCLWLSVGLSLGGFGLMLRALESRHGRISLVEFQGLYEHMPILAICFIITGLASVGFPGTSGFIGTELLVDGAVAAYPYTGVAVVIAAALNGIALVQTYFRLFTGTQYASMISLRLGGRERAAVLTLMALILLGGLAPQFSVSGRYHAALALLKQRGVLSNNTEHVSASEAESLVSPEM</sequence>
<dbReference type="GO" id="GO:0008137">
    <property type="term" value="F:NADH dehydrogenase (ubiquinone) activity"/>
    <property type="evidence" value="ECO:0007669"/>
    <property type="project" value="InterPro"/>
</dbReference>
<feature type="transmembrane region" description="Helical" evidence="3">
    <location>
        <begin position="379"/>
        <end position="403"/>
    </location>
</feature>
<comment type="subcellular location">
    <subcellularLocation>
        <location evidence="1">Endomembrane system</location>
        <topology evidence="1">Multi-pass membrane protein</topology>
    </subcellularLocation>
    <subcellularLocation>
        <location evidence="2">Membrane</location>
        <topology evidence="2">Multi-pass membrane protein</topology>
    </subcellularLocation>
</comment>
<feature type="transmembrane region" description="Helical" evidence="3">
    <location>
        <begin position="247"/>
        <end position="269"/>
    </location>
</feature>
<dbReference type="PANTHER" id="PTHR43507:SF1">
    <property type="entry name" value="NADH-UBIQUINONE OXIDOREDUCTASE CHAIN 4"/>
    <property type="match status" value="1"/>
</dbReference>
<feature type="transmembrane region" description="Helical" evidence="3">
    <location>
        <begin position="6"/>
        <end position="23"/>
    </location>
</feature>
<feature type="transmembrane region" description="Helical" evidence="3">
    <location>
        <begin position="424"/>
        <end position="443"/>
    </location>
</feature>
<evidence type="ECO:0000259" key="4">
    <source>
        <dbReference type="Pfam" id="PF00361"/>
    </source>
</evidence>
<proteinExistence type="predicted"/>
<keyword evidence="3" id="KW-1133">Transmembrane helix</keyword>
<dbReference type="InterPro" id="IPR003918">
    <property type="entry name" value="NADH_UbQ_OxRdtase"/>
</dbReference>
<feature type="domain" description="NADH:quinone oxidoreductase/Mrp antiporter transmembrane" evidence="4">
    <location>
        <begin position="183"/>
        <end position="392"/>
    </location>
</feature>
<accession>A0A7C2JXL6</accession>
<feature type="transmembrane region" description="Helical" evidence="3">
    <location>
        <begin position="223"/>
        <end position="241"/>
    </location>
</feature>
<feature type="transmembrane region" description="Helical" evidence="3">
    <location>
        <begin position="35"/>
        <end position="51"/>
    </location>
</feature>
<dbReference type="InterPro" id="IPR001750">
    <property type="entry name" value="ND/Mrp_TM"/>
</dbReference>
<reference evidence="5" key="1">
    <citation type="journal article" date="2020" name="mSystems">
        <title>Genome- and Community-Level Interaction Insights into Carbon Utilization and Element Cycling Functions of Hydrothermarchaeota in Hydrothermal Sediment.</title>
        <authorList>
            <person name="Zhou Z."/>
            <person name="Liu Y."/>
            <person name="Xu W."/>
            <person name="Pan J."/>
            <person name="Luo Z.H."/>
            <person name="Li M."/>
        </authorList>
    </citation>
    <scope>NUCLEOTIDE SEQUENCE [LARGE SCALE GENOMIC DNA]</scope>
    <source>
        <strain evidence="5">SpSt-339</strain>
    </source>
</reference>
<feature type="transmembrane region" description="Helical" evidence="3">
    <location>
        <begin position="276"/>
        <end position="300"/>
    </location>
</feature>